<proteinExistence type="predicted"/>
<dbReference type="EMBL" id="ASPP01047889">
    <property type="protein sequence ID" value="ETN98017.1"/>
    <property type="molecule type" value="Genomic_DNA"/>
</dbReference>
<evidence type="ECO:0008006" key="3">
    <source>
        <dbReference type="Google" id="ProtNLM"/>
    </source>
</evidence>
<gene>
    <name evidence="1" type="ORF">RFI_39505</name>
</gene>
<dbReference type="SUPFAM" id="SSF47473">
    <property type="entry name" value="EF-hand"/>
    <property type="match status" value="1"/>
</dbReference>
<evidence type="ECO:0000313" key="2">
    <source>
        <dbReference type="Proteomes" id="UP000023152"/>
    </source>
</evidence>
<sequence>MYLHCLSKGILRSADTSNQSVDESVGSNGITENTLAPSMSAPVSIIGKYDPSPLAHAWGGQFDKSSRKQRSRAIKNLLTHVILIEMHRMHGNNGKFQEETFARLHQSMKNHFMECDKENRGALEKREFAEWLAVCGLHLFPDDVNTIFSMFDIHATGLLDYRDFLQNSVPKFVPGILTPILIDLLKHAITIRFG</sequence>
<evidence type="ECO:0000313" key="1">
    <source>
        <dbReference type="EMBL" id="ETN98017.1"/>
    </source>
</evidence>
<keyword evidence="2" id="KW-1185">Reference proteome</keyword>
<dbReference type="InterPro" id="IPR011992">
    <property type="entry name" value="EF-hand-dom_pair"/>
</dbReference>
<comment type="caution">
    <text evidence="1">The sequence shown here is derived from an EMBL/GenBank/DDBJ whole genome shotgun (WGS) entry which is preliminary data.</text>
</comment>
<organism evidence="1 2">
    <name type="scientific">Reticulomyxa filosa</name>
    <dbReference type="NCBI Taxonomy" id="46433"/>
    <lineage>
        <taxon>Eukaryota</taxon>
        <taxon>Sar</taxon>
        <taxon>Rhizaria</taxon>
        <taxon>Retaria</taxon>
        <taxon>Foraminifera</taxon>
        <taxon>Monothalamids</taxon>
        <taxon>Reticulomyxidae</taxon>
        <taxon>Reticulomyxa</taxon>
    </lineage>
</organism>
<accession>X6L7W9</accession>
<name>X6L7W9_RETFI</name>
<feature type="non-terminal residue" evidence="1">
    <location>
        <position position="194"/>
    </location>
</feature>
<protein>
    <recommendedName>
        <fullName evidence="3">EF-hand domain-containing protein</fullName>
    </recommendedName>
</protein>
<dbReference type="OrthoDB" id="5859791at2759"/>
<dbReference type="Proteomes" id="UP000023152">
    <property type="component" value="Unassembled WGS sequence"/>
</dbReference>
<dbReference type="AlphaFoldDB" id="X6L7W9"/>
<reference evidence="1 2" key="1">
    <citation type="journal article" date="2013" name="Curr. Biol.">
        <title>The Genome of the Foraminiferan Reticulomyxa filosa.</title>
        <authorList>
            <person name="Glockner G."/>
            <person name="Hulsmann N."/>
            <person name="Schleicher M."/>
            <person name="Noegel A.A."/>
            <person name="Eichinger L."/>
            <person name="Gallinger C."/>
            <person name="Pawlowski J."/>
            <person name="Sierra R."/>
            <person name="Euteneuer U."/>
            <person name="Pillet L."/>
            <person name="Moustafa A."/>
            <person name="Platzer M."/>
            <person name="Groth M."/>
            <person name="Szafranski K."/>
            <person name="Schliwa M."/>
        </authorList>
    </citation>
    <scope>NUCLEOTIDE SEQUENCE [LARGE SCALE GENOMIC DNA]</scope>
</reference>
<dbReference type="Gene3D" id="1.10.238.10">
    <property type="entry name" value="EF-hand"/>
    <property type="match status" value="1"/>
</dbReference>